<comment type="caution">
    <text evidence="1">The sequence shown here is derived from an EMBL/GenBank/DDBJ whole genome shotgun (WGS) entry which is preliminary data.</text>
</comment>
<protein>
    <submittedName>
        <fullName evidence="1">Uncharacterized protein</fullName>
    </submittedName>
</protein>
<reference evidence="2" key="1">
    <citation type="journal article" date="2014" name="Sci. Data">
        <title>Genomes of diverse isolates of the marine cyanobacterium Prochlorococcus.</title>
        <authorList>
            <person name="Biller S."/>
            <person name="Berube P."/>
            <person name="Thompson J."/>
            <person name="Kelly L."/>
            <person name="Roggensack S."/>
            <person name="Awad L."/>
            <person name="Roache-Johnson K."/>
            <person name="Ding H."/>
            <person name="Giovannoni S.J."/>
            <person name="Moore L.R."/>
            <person name="Chisholm S.W."/>
        </authorList>
    </citation>
    <scope>NUCLEOTIDE SEQUENCE [LARGE SCALE GENOMIC DNA]</scope>
    <source>
        <strain evidence="2">MIT 9201</strain>
    </source>
</reference>
<dbReference type="Proteomes" id="UP000030355">
    <property type="component" value="Unassembled WGS sequence"/>
</dbReference>
<proteinExistence type="predicted"/>
<dbReference type="EMBL" id="JNAL01000001">
    <property type="protein sequence ID" value="KGF98337.1"/>
    <property type="molecule type" value="Genomic_DNA"/>
</dbReference>
<name>A0A0A2A8U9_PROMR</name>
<dbReference type="AlphaFoldDB" id="A0A0A2A8U9"/>
<organism evidence="1 2">
    <name type="scientific">Prochlorococcus marinus str. MIT 9201</name>
    <dbReference type="NCBI Taxonomy" id="93057"/>
    <lineage>
        <taxon>Bacteria</taxon>
        <taxon>Bacillati</taxon>
        <taxon>Cyanobacteriota</taxon>
        <taxon>Cyanophyceae</taxon>
        <taxon>Synechococcales</taxon>
        <taxon>Prochlorococcaceae</taxon>
        <taxon>Prochlorococcus</taxon>
    </lineage>
</organism>
<sequence>MPVSTSTASEKFRTILLPSATAVALSAGSELVNVGGIISGVVNDRDVVSLIPA</sequence>
<accession>A0A0A2A8U9</accession>
<evidence type="ECO:0000313" key="2">
    <source>
        <dbReference type="Proteomes" id="UP000030355"/>
    </source>
</evidence>
<evidence type="ECO:0000313" key="1">
    <source>
        <dbReference type="EMBL" id="KGF98337.1"/>
    </source>
</evidence>
<gene>
    <name evidence="1" type="ORF">EU95_0003</name>
</gene>